<feature type="domain" description="PHD-type" evidence="8">
    <location>
        <begin position="533"/>
        <end position="588"/>
    </location>
</feature>
<dbReference type="Pfam" id="PF25390">
    <property type="entry name" value="WD40_RLD"/>
    <property type="match status" value="1"/>
</dbReference>
<evidence type="ECO:0000256" key="4">
    <source>
        <dbReference type="ARBA" id="ARBA00022833"/>
    </source>
</evidence>
<dbReference type="OMA" id="EFTMILD"/>
<dbReference type="InterPro" id="IPR009091">
    <property type="entry name" value="RCC1/BLIP-II"/>
</dbReference>
<dbReference type="InterPro" id="IPR000408">
    <property type="entry name" value="Reg_chr_condens"/>
</dbReference>
<dbReference type="Proteomes" id="UP000027361">
    <property type="component" value="Unassembled WGS sequence"/>
</dbReference>
<feature type="compositionally biased region" description="Low complexity" evidence="7">
    <location>
        <begin position="77"/>
        <end position="86"/>
    </location>
</feature>
<evidence type="ECO:0000256" key="1">
    <source>
        <dbReference type="ARBA" id="ARBA00022723"/>
    </source>
</evidence>
<dbReference type="SUPFAM" id="SSF57903">
    <property type="entry name" value="FYVE/PHD zinc finger"/>
    <property type="match status" value="1"/>
</dbReference>
<sequence length="660" mass="69261">MNGGQSAAQTARKTARRRRSSSSSSSSSGSGDQQQWVDHDGLPTWGRVLIAGGTDWPMLGRKQPTKAPSAAGPPPSSSSSVNSSNPLQIPTADLPTPHILRALSNVRIAKIRSSHASCHAVFLSTKGHAYVLGRNEHGQLGLPVAPASHAADSSSSSKAHAAAQCGPAVFAPVRLSRTRHFRPPLPTGPRGAIIDAACGRHHTLLVTRAGHVYAAGSCASGQTTFLPDRRHGASTGSSGSILDVFTLIDDAPWMRPRDPVVQVAAGATFSLALTAAGCVYAFGSAEKGQLGNGRTGEHIATGNRTAYALHARPLLVSAGGLAEHRVTQISAGLQHAVALTEEGYPFVWGFGGYGRLGLGTQHDQLVPTLVHQFAKDLVKLRAAHVIAGPTCTAIIDGQRTFYLAGKWKTSGDGGLGQGFMTYKYLPDMMGVKVQRASLGGVTLFAISDEDPKLQGAHKATMNVCWGQNASSGELGLGADKPRSATKPVRCEPLDGIALLDVAAAQNTTFFLARNQGDAYANLPRFPEQVDTVVQDCMVCGRNDEDAQAQRGDLLECEKCDGPYHLQCLHPPLDGVPDGEWHCPVCVEEGERAGEESQSDADADADADGSEQGQEHAGASRAQQQQLAASGNSSRTGKGTKRKGSQDGIDKAKTSGKKKRT</sequence>
<dbReference type="InterPro" id="IPR019786">
    <property type="entry name" value="Zinc_finger_PHD-type_CS"/>
</dbReference>
<dbReference type="PANTHER" id="PTHR46207">
    <property type="entry name" value="PROTEIN RCC2"/>
    <property type="match status" value="1"/>
</dbReference>
<keyword evidence="1" id="KW-0479">Metal-binding</keyword>
<organism evidence="9 10">
    <name type="scientific">Tilletiaria anomala (strain ATCC 24038 / CBS 436.72 / UBC 951)</name>
    <dbReference type="NCBI Taxonomy" id="1037660"/>
    <lineage>
        <taxon>Eukaryota</taxon>
        <taxon>Fungi</taxon>
        <taxon>Dikarya</taxon>
        <taxon>Basidiomycota</taxon>
        <taxon>Ustilaginomycotina</taxon>
        <taxon>Exobasidiomycetes</taxon>
        <taxon>Georgefischeriales</taxon>
        <taxon>Tilletiariaceae</taxon>
        <taxon>Tilletiaria</taxon>
    </lineage>
</organism>
<feature type="compositionally biased region" description="Polar residues" evidence="7">
    <location>
        <begin position="1"/>
        <end position="12"/>
    </location>
</feature>
<reference evidence="9 10" key="1">
    <citation type="submission" date="2014-05" db="EMBL/GenBank/DDBJ databases">
        <title>Draft genome sequence of a rare smut relative, Tilletiaria anomala UBC 951.</title>
        <authorList>
            <consortium name="DOE Joint Genome Institute"/>
            <person name="Toome M."/>
            <person name="Kuo A."/>
            <person name="Henrissat B."/>
            <person name="Lipzen A."/>
            <person name="Tritt A."/>
            <person name="Yoshinaga Y."/>
            <person name="Zane M."/>
            <person name="Barry K."/>
            <person name="Grigoriev I.V."/>
            <person name="Spatafora J.W."/>
            <person name="Aimea M.C."/>
        </authorList>
    </citation>
    <scope>NUCLEOTIDE SEQUENCE [LARGE SCALE GENOMIC DNA]</scope>
    <source>
        <strain evidence="9 10">UBC 951</strain>
    </source>
</reference>
<dbReference type="SUPFAM" id="SSF50985">
    <property type="entry name" value="RCC1/BLIP-II"/>
    <property type="match status" value="1"/>
</dbReference>
<feature type="compositionally biased region" description="Basic and acidic residues" evidence="7">
    <location>
        <begin position="643"/>
        <end position="652"/>
    </location>
</feature>
<feature type="repeat" description="RCC1" evidence="6">
    <location>
        <begin position="343"/>
        <end position="398"/>
    </location>
</feature>
<protein>
    <submittedName>
        <fullName evidence="9">RCC1/BLIP-II</fullName>
    </submittedName>
</protein>
<dbReference type="RefSeq" id="XP_013243705.1">
    <property type="nucleotide sequence ID" value="XM_013388251.1"/>
</dbReference>
<dbReference type="InterPro" id="IPR013083">
    <property type="entry name" value="Znf_RING/FYVE/PHD"/>
</dbReference>
<dbReference type="HOGENOM" id="CLU_005210_7_1_1"/>
<feature type="region of interest" description="Disordered" evidence="7">
    <location>
        <begin position="589"/>
        <end position="660"/>
    </location>
</feature>
<feature type="compositionally biased region" description="Acidic residues" evidence="7">
    <location>
        <begin position="596"/>
        <end position="608"/>
    </location>
</feature>
<dbReference type="InParanoid" id="A0A066W7B1"/>
<dbReference type="Gene3D" id="2.130.10.30">
    <property type="entry name" value="Regulator of chromosome condensation 1/beta-lactamase-inhibitor protein II"/>
    <property type="match status" value="2"/>
</dbReference>
<keyword evidence="10" id="KW-1185">Reference proteome</keyword>
<evidence type="ECO:0000256" key="7">
    <source>
        <dbReference type="SAM" id="MobiDB-lite"/>
    </source>
</evidence>
<keyword evidence="4" id="KW-0862">Zinc</keyword>
<evidence type="ECO:0000256" key="5">
    <source>
        <dbReference type="PROSITE-ProRule" id="PRU00146"/>
    </source>
</evidence>
<evidence type="ECO:0000313" key="10">
    <source>
        <dbReference type="Proteomes" id="UP000027361"/>
    </source>
</evidence>
<dbReference type="PANTHER" id="PTHR46207:SF1">
    <property type="entry name" value="PROTEIN RCC2"/>
    <property type="match status" value="1"/>
</dbReference>
<dbReference type="PROSITE" id="PS00626">
    <property type="entry name" value="RCC1_2"/>
    <property type="match status" value="2"/>
</dbReference>
<feature type="region of interest" description="Disordered" evidence="7">
    <location>
        <begin position="1"/>
        <end position="41"/>
    </location>
</feature>
<dbReference type="InterPro" id="IPR019787">
    <property type="entry name" value="Znf_PHD-finger"/>
</dbReference>
<name>A0A066W7B1_TILAU</name>
<dbReference type="GO" id="GO:0008270">
    <property type="term" value="F:zinc ion binding"/>
    <property type="evidence" value="ECO:0007669"/>
    <property type="project" value="UniProtKB-KW"/>
</dbReference>
<dbReference type="AlphaFoldDB" id="A0A066W7B1"/>
<evidence type="ECO:0000259" key="8">
    <source>
        <dbReference type="PROSITE" id="PS50016"/>
    </source>
</evidence>
<dbReference type="PROSITE" id="PS50012">
    <property type="entry name" value="RCC1_3"/>
    <property type="match status" value="4"/>
</dbReference>
<dbReference type="EMBL" id="JMSN01000032">
    <property type="protein sequence ID" value="KDN46969.1"/>
    <property type="molecule type" value="Genomic_DNA"/>
</dbReference>
<feature type="repeat" description="RCC1" evidence="6">
    <location>
        <begin position="127"/>
        <end position="209"/>
    </location>
</feature>
<dbReference type="Pfam" id="PF00628">
    <property type="entry name" value="PHD"/>
    <property type="match status" value="1"/>
</dbReference>
<feature type="repeat" description="RCC1" evidence="6">
    <location>
        <begin position="460"/>
        <end position="514"/>
    </location>
</feature>
<dbReference type="GO" id="GO:0016020">
    <property type="term" value="C:membrane"/>
    <property type="evidence" value="ECO:0007669"/>
    <property type="project" value="TreeGrafter"/>
</dbReference>
<dbReference type="PROSITE" id="PS01359">
    <property type="entry name" value="ZF_PHD_1"/>
    <property type="match status" value="1"/>
</dbReference>
<evidence type="ECO:0000256" key="6">
    <source>
        <dbReference type="PROSITE-ProRule" id="PRU00235"/>
    </source>
</evidence>
<gene>
    <name evidence="9" type="ORF">K437DRAFT_255988</name>
</gene>
<dbReference type="OrthoDB" id="5370059at2759"/>
<evidence type="ECO:0000256" key="3">
    <source>
        <dbReference type="ARBA" id="ARBA00022771"/>
    </source>
</evidence>
<keyword evidence="2" id="KW-0677">Repeat</keyword>
<feature type="compositionally biased region" description="Low complexity" evidence="7">
    <location>
        <begin position="616"/>
        <end position="630"/>
    </location>
</feature>
<comment type="caution">
    <text evidence="9">The sequence shown here is derived from an EMBL/GenBank/DDBJ whole genome shotgun (WGS) entry which is preliminary data.</text>
</comment>
<dbReference type="GO" id="GO:0031267">
    <property type="term" value="F:small GTPase binding"/>
    <property type="evidence" value="ECO:0007669"/>
    <property type="project" value="TreeGrafter"/>
</dbReference>
<proteinExistence type="predicted"/>
<dbReference type="PROSITE" id="PS50016">
    <property type="entry name" value="ZF_PHD_2"/>
    <property type="match status" value="1"/>
</dbReference>
<accession>A0A066W7B1</accession>
<dbReference type="STRING" id="1037660.A0A066W7B1"/>
<feature type="repeat" description="RCC1" evidence="6">
    <location>
        <begin position="277"/>
        <end position="342"/>
    </location>
</feature>
<keyword evidence="3 5" id="KW-0863">Zinc-finger</keyword>
<feature type="region of interest" description="Disordered" evidence="7">
    <location>
        <begin position="54"/>
        <end position="93"/>
    </location>
</feature>
<dbReference type="Gene3D" id="3.30.40.10">
    <property type="entry name" value="Zinc/RING finger domain, C3HC4 (zinc finger)"/>
    <property type="match status" value="1"/>
</dbReference>
<dbReference type="SMART" id="SM00249">
    <property type="entry name" value="PHD"/>
    <property type="match status" value="1"/>
</dbReference>
<dbReference type="InterPro" id="IPR011011">
    <property type="entry name" value="Znf_FYVE_PHD"/>
</dbReference>
<dbReference type="GeneID" id="25264301"/>
<dbReference type="InterPro" id="IPR028641">
    <property type="entry name" value="RCC2"/>
</dbReference>
<dbReference type="InterPro" id="IPR001965">
    <property type="entry name" value="Znf_PHD"/>
</dbReference>
<evidence type="ECO:0000313" key="9">
    <source>
        <dbReference type="EMBL" id="KDN46969.1"/>
    </source>
</evidence>
<feature type="compositionally biased region" description="Low complexity" evidence="7">
    <location>
        <begin position="21"/>
        <end position="31"/>
    </location>
</feature>
<dbReference type="InterPro" id="IPR058923">
    <property type="entry name" value="RCC1-like_dom"/>
</dbReference>
<evidence type="ECO:0000256" key="2">
    <source>
        <dbReference type="ARBA" id="ARBA00022737"/>
    </source>
</evidence>